<feature type="transmembrane region" description="Helical" evidence="1">
    <location>
        <begin position="247"/>
        <end position="274"/>
    </location>
</feature>
<feature type="transmembrane region" description="Helical" evidence="1">
    <location>
        <begin position="202"/>
        <end position="227"/>
    </location>
</feature>
<sequence length="280" mass="33711">MHSHQIKQYLGVLFVAVSVIFGLFFYFIADENIHIFLYVFFLYIIFYLFRGRKYSFSQHGYLHGLVLVCSYLILQCVYTASPRIQFEEFRLWHPTWEKVQHVSVIDYSAERYRIGRSTSFAYMNVIYEYRYHQKMYTVEQPDIARQYYLWFTDQSDTLTQYSQQKFEMSVQNHEFEVWINPAQPHEAFLFYAQDWFDLRGSWLAKIIFIVQYIFVFAVTIAGSMYVVGRLRKHLSGFSRALNRQPAWLRYVLISVIFTVGVMTLLFLWIGFMVLKSQYWG</sequence>
<keyword evidence="1" id="KW-1133">Transmembrane helix</keyword>
<feature type="transmembrane region" description="Helical" evidence="1">
    <location>
        <begin position="9"/>
        <end position="27"/>
    </location>
</feature>
<dbReference type="Proteomes" id="UP001146019">
    <property type="component" value="Unassembled WGS sequence"/>
</dbReference>
<name>A0A9X3DUK6_9GAMM</name>
<dbReference type="AlphaFoldDB" id="A0A9X3DUK6"/>
<evidence type="ECO:0000313" key="2">
    <source>
        <dbReference type="EMBL" id="MCX5468658.1"/>
    </source>
</evidence>
<evidence type="ECO:0008006" key="4">
    <source>
        <dbReference type="Google" id="ProtNLM"/>
    </source>
</evidence>
<dbReference type="RefSeq" id="WP_266130768.1">
    <property type="nucleotide sequence ID" value="NZ_JAPKMY010000006.1"/>
</dbReference>
<dbReference type="EMBL" id="JAPKMY010000006">
    <property type="protein sequence ID" value="MCX5468658.1"/>
    <property type="molecule type" value="Genomic_DNA"/>
</dbReference>
<feature type="transmembrane region" description="Helical" evidence="1">
    <location>
        <begin position="61"/>
        <end position="81"/>
    </location>
</feature>
<evidence type="ECO:0000256" key="1">
    <source>
        <dbReference type="SAM" id="Phobius"/>
    </source>
</evidence>
<feature type="transmembrane region" description="Helical" evidence="1">
    <location>
        <begin position="33"/>
        <end position="49"/>
    </location>
</feature>
<reference evidence="2" key="1">
    <citation type="submission" date="2022-11" db="EMBL/GenBank/DDBJ databases">
        <title>Biodiversity and phylogenetic relationships of bacteria.</title>
        <authorList>
            <person name="Machado R.A.R."/>
            <person name="Bhat A."/>
            <person name="Loulou A."/>
            <person name="Kallel S."/>
        </authorList>
    </citation>
    <scope>NUCLEOTIDE SEQUENCE</scope>
    <source>
        <strain evidence="2">A-IN1</strain>
    </source>
</reference>
<organism evidence="2 3">
    <name type="scientific">Acinetobacter nematophilus</name>
    <dbReference type="NCBI Taxonomy" id="2994642"/>
    <lineage>
        <taxon>Bacteria</taxon>
        <taxon>Pseudomonadati</taxon>
        <taxon>Pseudomonadota</taxon>
        <taxon>Gammaproteobacteria</taxon>
        <taxon>Moraxellales</taxon>
        <taxon>Moraxellaceae</taxon>
        <taxon>Acinetobacter</taxon>
    </lineage>
</organism>
<protein>
    <recommendedName>
        <fullName evidence="4">DUF3592 domain-containing protein</fullName>
    </recommendedName>
</protein>
<accession>A0A9X3DUK6</accession>
<keyword evidence="1" id="KW-0812">Transmembrane</keyword>
<keyword evidence="3" id="KW-1185">Reference proteome</keyword>
<gene>
    <name evidence="2" type="ORF">OSH00_13030</name>
</gene>
<keyword evidence="1" id="KW-0472">Membrane</keyword>
<evidence type="ECO:0000313" key="3">
    <source>
        <dbReference type="Proteomes" id="UP001146019"/>
    </source>
</evidence>
<proteinExistence type="predicted"/>
<comment type="caution">
    <text evidence="2">The sequence shown here is derived from an EMBL/GenBank/DDBJ whole genome shotgun (WGS) entry which is preliminary data.</text>
</comment>